<protein>
    <recommendedName>
        <fullName evidence="3">Terminase</fullName>
    </recommendedName>
</protein>
<dbReference type="InterPro" id="IPR027417">
    <property type="entry name" value="P-loop_NTPase"/>
</dbReference>
<accession>A0ABD5UDG0</accession>
<dbReference type="AlphaFoldDB" id="A0ABD5UDG0"/>
<dbReference type="Gene3D" id="3.30.420.280">
    <property type="match status" value="1"/>
</dbReference>
<dbReference type="RefSeq" id="WP_379763690.1">
    <property type="nucleotide sequence ID" value="NZ_JBHSXI010000001.1"/>
</dbReference>
<evidence type="ECO:0008006" key="3">
    <source>
        <dbReference type="Google" id="ProtNLM"/>
    </source>
</evidence>
<dbReference type="Proteomes" id="UP001596333">
    <property type="component" value="Unassembled WGS sequence"/>
</dbReference>
<sequence>MTTPHQLQKEIEGLRDQRADAQAQADGVTVLWGAADPEHRPDGMTWVPETNTLTYDVWAAQRETLDALDEPDRDIVAFLAGYGTGKSVAGARWLIANAITHPGSRFLALGIDFAKARDTTFRILFEQLPGERTGVVTSSYNGPETSPIVADYNRAEHRLTLVNDTVIKLGSADKWNRYAGDEYGAVWLDEPSHYGEDLHDLLEMIGSRLRGVAGPKTMVWTLTGNGYNAAWEILEKREGADGDPIGLGIEVVRASTLENPYLDDATKERFERQYAGTGREEQALHGGFAAASGLVYSGFSRDTHVVTHADAVDAVDDTNDWRIYGYDAGWGDPRVLVEIAKTPTDQLVVLDEFYRTDTHVREVLRWLAAHDKPGGTIYAEHEPSDIDTFDTGDEAVPEHDPREFDAVRAEKSIDAGIADVRERLEVKDGEPGLLISDQCENLIRELLGYKEEQVGTSAAEDHVCDASRYAIHTDQRTPSTPEPSDIFGSV</sequence>
<comment type="caution">
    <text evidence="1">The sequence shown here is derived from an EMBL/GenBank/DDBJ whole genome shotgun (WGS) entry which is preliminary data.</text>
</comment>
<dbReference type="EMBL" id="JBHSXI010000001">
    <property type="protein sequence ID" value="MFC6887537.1"/>
    <property type="molecule type" value="Genomic_DNA"/>
</dbReference>
<reference evidence="1 2" key="1">
    <citation type="journal article" date="2019" name="Int. J. Syst. Evol. Microbiol.">
        <title>The Global Catalogue of Microorganisms (GCM) 10K type strain sequencing project: providing services to taxonomists for standard genome sequencing and annotation.</title>
        <authorList>
            <consortium name="The Broad Institute Genomics Platform"/>
            <consortium name="The Broad Institute Genome Sequencing Center for Infectious Disease"/>
            <person name="Wu L."/>
            <person name="Ma J."/>
        </authorList>
    </citation>
    <scope>NUCLEOTIDE SEQUENCE [LARGE SCALE GENOMIC DNA]</scope>
    <source>
        <strain evidence="1 2">Y73</strain>
    </source>
</reference>
<keyword evidence="2" id="KW-1185">Reference proteome</keyword>
<gene>
    <name evidence="1" type="ORF">ACFQEY_00495</name>
</gene>
<name>A0ABD5UDG0_9EURY</name>
<evidence type="ECO:0000313" key="2">
    <source>
        <dbReference type="Proteomes" id="UP001596333"/>
    </source>
</evidence>
<proteinExistence type="predicted"/>
<evidence type="ECO:0000313" key="1">
    <source>
        <dbReference type="EMBL" id="MFC6887537.1"/>
    </source>
</evidence>
<organism evidence="1 2">
    <name type="scientific">Halorubrum trueperi</name>
    <dbReference type="NCBI Taxonomy" id="2004704"/>
    <lineage>
        <taxon>Archaea</taxon>
        <taxon>Methanobacteriati</taxon>
        <taxon>Methanobacteriota</taxon>
        <taxon>Stenosarchaea group</taxon>
        <taxon>Halobacteria</taxon>
        <taxon>Halobacteriales</taxon>
        <taxon>Haloferacaceae</taxon>
        <taxon>Halorubrum</taxon>
    </lineage>
</organism>
<dbReference type="Gene3D" id="3.40.50.300">
    <property type="entry name" value="P-loop containing nucleotide triphosphate hydrolases"/>
    <property type="match status" value="1"/>
</dbReference>